<evidence type="ECO:0000313" key="3">
    <source>
        <dbReference type="Proteomes" id="UP001559025"/>
    </source>
</evidence>
<dbReference type="InterPro" id="IPR010297">
    <property type="entry name" value="DUF900_hydrolase"/>
</dbReference>
<dbReference type="EMBL" id="JAZHFV010000003">
    <property type="protein sequence ID" value="MEX4008239.1"/>
    <property type="molecule type" value="Genomic_DNA"/>
</dbReference>
<sequence>MSAFRRALMALFPALVLALSGCAGGPSRSLTNALAAEPDAIVATHNILVATTRAKADDPSEVYGGGRGDELGFARVNVTVPRVHSSGRLEGPRNGARRDASKHFAASEIALFPKEQDFGNALRENLARTDGRALVFIHGYRTAFDGSIYRAAQIVHDSGYAGTPVLFSWASTGRTVDYIYDNNSATVARDGLEKTLRLLRASGAKRIDIIAHSMGNWVTMEALRQIAIADDQSVAGALGDVVLASPDIDVDVFKTQLQRIGKLDRPFLVMVSRDDRALLVSSILAGSRPRVGDYDKDEDLASLGVTVIDVSALESGDRLNHARFADNPLLIQLLGQRLNEDDSLGGDGDQVTRRLETLAQGLGQTIGSAAEIIITTPFEVINVAVGGAR</sequence>
<keyword evidence="1" id="KW-0732">Signal</keyword>
<dbReference type="GO" id="GO:0016787">
    <property type="term" value="F:hydrolase activity"/>
    <property type="evidence" value="ECO:0007669"/>
    <property type="project" value="UniProtKB-KW"/>
</dbReference>
<comment type="caution">
    <text evidence="2">The sequence shown here is derived from an EMBL/GenBank/DDBJ whole genome shotgun (WGS) entry which is preliminary data.</text>
</comment>
<dbReference type="RefSeq" id="WP_368803265.1">
    <property type="nucleotide sequence ID" value="NZ_JAZHFV010000003.1"/>
</dbReference>
<dbReference type="PANTHER" id="PTHR36513">
    <property type="entry name" value="ABC TRANSMEMBRANE TYPE-1 DOMAIN-CONTAINING PROTEIN"/>
    <property type="match status" value="1"/>
</dbReference>
<reference evidence="2 3" key="1">
    <citation type="submission" date="2024-01" db="EMBL/GenBank/DDBJ databases">
        <title>New evidence supports the origin of RcGTA from prophage.</title>
        <authorList>
            <person name="Xu Y."/>
            <person name="Liu B."/>
            <person name="Chen F."/>
        </authorList>
    </citation>
    <scope>NUCLEOTIDE SEQUENCE [LARGE SCALE GENOMIC DNA]</scope>
    <source>
        <strain evidence="2 3">CBW1107-2</strain>
    </source>
</reference>
<dbReference type="Pfam" id="PF05990">
    <property type="entry name" value="DUF900"/>
    <property type="match status" value="1"/>
</dbReference>
<dbReference type="Proteomes" id="UP001559025">
    <property type="component" value="Unassembled WGS sequence"/>
</dbReference>
<dbReference type="Gene3D" id="3.40.50.1820">
    <property type="entry name" value="alpha/beta hydrolase"/>
    <property type="match status" value="1"/>
</dbReference>
<dbReference type="PIRSF" id="PIRSF033909">
    <property type="entry name" value="UCP033909"/>
    <property type="match status" value="1"/>
</dbReference>
<feature type="signal peptide" evidence="1">
    <location>
        <begin position="1"/>
        <end position="23"/>
    </location>
</feature>
<dbReference type="InterPro" id="IPR029058">
    <property type="entry name" value="AB_hydrolase_fold"/>
</dbReference>
<name>A0ABV3WU91_9HYPH</name>
<gene>
    <name evidence="2" type="ORF">V1479_13065</name>
</gene>
<feature type="chain" id="PRO_5046554554" evidence="1">
    <location>
        <begin position="24"/>
        <end position="389"/>
    </location>
</feature>
<proteinExistence type="predicted"/>
<evidence type="ECO:0000256" key="1">
    <source>
        <dbReference type="SAM" id="SignalP"/>
    </source>
</evidence>
<keyword evidence="2" id="KW-0378">Hydrolase</keyword>
<keyword evidence="3" id="KW-1185">Reference proteome</keyword>
<protein>
    <submittedName>
        <fullName evidence="2">Alpha/beta hydrolase</fullName>
    </submittedName>
</protein>
<accession>A0ABV3WU91</accession>
<organism evidence="2 3">
    <name type="scientific">Neoaquamicrobium sediminum</name>
    <dbReference type="NCBI Taxonomy" id="1849104"/>
    <lineage>
        <taxon>Bacteria</taxon>
        <taxon>Pseudomonadati</taxon>
        <taxon>Pseudomonadota</taxon>
        <taxon>Alphaproteobacteria</taxon>
        <taxon>Hyphomicrobiales</taxon>
        <taxon>Phyllobacteriaceae</taxon>
        <taxon>Neoaquamicrobium</taxon>
    </lineage>
</organism>
<evidence type="ECO:0000313" key="2">
    <source>
        <dbReference type="EMBL" id="MEX4008239.1"/>
    </source>
</evidence>
<dbReference type="PANTHER" id="PTHR36513:SF1">
    <property type="entry name" value="TRANSMEMBRANE PROTEIN"/>
    <property type="match status" value="1"/>
</dbReference>
<dbReference type="SUPFAM" id="SSF53474">
    <property type="entry name" value="alpha/beta-Hydrolases"/>
    <property type="match status" value="1"/>
</dbReference>
<dbReference type="PROSITE" id="PS51257">
    <property type="entry name" value="PROKAR_LIPOPROTEIN"/>
    <property type="match status" value="1"/>
</dbReference>
<dbReference type="InterPro" id="IPR014586">
    <property type="entry name" value="UCP033909"/>
</dbReference>